<name>A0A6A6ZR41_9PLEO</name>
<feature type="coiled-coil region" evidence="1">
    <location>
        <begin position="598"/>
        <end position="646"/>
    </location>
</feature>
<feature type="region of interest" description="Disordered" evidence="2">
    <location>
        <begin position="891"/>
        <end position="1004"/>
    </location>
</feature>
<dbReference type="SUPFAM" id="SSF57997">
    <property type="entry name" value="Tropomyosin"/>
    <property type="match status" value="1"/>
</dbReference>
<feature type="compositionally biased region" description="Basic residues" evidence="2">
    <location>
        <begin position="903"/>
        <end position="914"/>
    </location>
</feature>
<feature type="compositionally biased region" description="Polar residues" evidence="2">
    <location>
        <begin position="925"/>
        <end position="938"/>
    </location>
</feature>
<dbReference type="EMBL" id="MU006232">
    <property type="protein sequence ID" value="KAF2823298.1"/>
    <property type="molecule type" value="Genomic_DNA"/>
</dbReference>
<dbReference type="Proteomes" id="UP000799424">
    <property type="component" value="Unassembled WGS sequence"/>
</dbReference>
<keyword evidence="1" id="KW-0175">Coiled coil</keyword>
<gene>
    <name evidence="3" type="ORF">CC86DRAFT_328478</name>
</gene>
<feature type="coiled-coil region" evidence="1">
    <location>
        <begin position="690"/>
        <end position="773"/>
    </location>
</feature>
<reference evidence="3" key="1">
    <citation type="journal article" date="2020" name="Stud. Mycol.">
        <title>101 Dothideomycetes genomes: a test case for predicting lifestyles and emergence of pathogens.</title>
        <authorList>
            <person name="Haridas S."/>
            <person name="Albert R."/>
            <person name="Binder M."/>
            <person name="Bloem J."/>
            <person name="Labutti K."/>
            <person name="Salamov A."/>
            <person name="Andreopoulos B."/>
            <person name="Baker S."/>
            <person name="Barry K."/>
            <person name="Bills G."/>
            <person name="Bluhm B."/>
            <person name="Cannon C."/>
            <person name="Castanera R."/>
            <person name="Culley D."/>
            <person name="Daum C."/>
            <person name="Ezra D."/>
            <person name="Gonzalez J."/>
            <person name="Henrissat B."/>
            <person name="Kuo A."/>
            <person name="Liang C."/>
            <person name="Lipzen A."/>
            <person name="Lutzoni F."/>
            <person name="Magnuson J."/>
            <person name="Mondo S."/>
            <person name="Nolan M."/>
            <person name="Ohm R."/>
            <person name="Pangilinan J."/>
            <person name="Park H.-J."/>
            <person name="Ramirez L."/>
            <person name="Alfaro M."/>
            <person name="Sun H."/>
            <person name="Tritt A."/>
            <person name="Yoshinaga Y."/>
            <person name="Zwiers L.-H."/>
            <person name="Turgeon B."/>
            <person name="Goodwin S."/>
            <person name="Spatafora J."/>
            <person name="Crous P."/>
            <person name="Grigoriev I."/>
        </authorList>
    </citation>
    <scope>NUCLEOTIDE SEQUENCE</scope>
    <source>
        <strain evidence="3">CBS 113818</strain>
    </source>
</reference>
<dbReference type="Gene3D" id="1.20.5.340">
    <property type="match status" value="1"/>
</dbReference>
<feature type="compositionally biased region" description="Low complexity" evidence="2">
    <location>
        <begin position="940"/>
        <end position="952"/>
    </location>
</feature>
<protein>
    <submittedName>
        <fullName evidence="3">Uncharacterized protein</fullName>
    </submittedName>
</protein>
<sequence length="1078" mass="120324">MADIGAQLSIELTRIIESPYPAALCHLADLLARADVLTIRACIYNRPPCAVSRLVTLVCDELPLAAYTLSVLSALCQSPEFRDTLLLEKPGLLNALLTKANSSPQHADHCAKLCVLLLSRPLPKAIPLPASAQPFFLRTFENANQNPDEKNFKTVYSLLNGACRNLLTQVPALTRQQFDGQLHNVLCSQSAGQAFLLLLWCFGIVLLAEHPAQNRLPQNAESTLGQPKQWSTKSGRKVFGSVEKLQHKTMYLTSLSVIWALKSNVEEEATEAIRVAFRTLQCIDRATLQAWPRSSKQAQDIFSKLLSKIFHVDITPAVQIEAIAFYATIAGEGNLPTSIVAQYERCLGEIPSLVNTDCLEETLTISLPLFAPQMRETTVQALVAGVLDTCASPQNAHQISNYITLVEQVTLFLPLDASFQASMLSAVTLEELQAKVWNFVRANAGLEFGGCQANATSLHRQLMSATLAMLLTLALASQPSGPRLPLALSTALIAKQKQLQYISNQCSHLVAVAEPATISFFEQKNTPYTGQHLQDWKDRLKVELESQSHYQRNSIVRSVAHICQDLETRCNTVEEPLRRERARSQAFEQQVAKLGTRVATLEGEVTDYRLHLEGLEDEKLSTSDEKDRLELELSKLKSGHQDAVRRADDVLRNTREDFNAREMELQSTIITYEENTRAQEKETQAQNNILHKLTEDLDLVRGEHDALSKQHDILQHRLDDTEQKLNGEYDINHGQSQQIAALKVRNNDLELQLQGTEEELETTSSQLSDLQVSHQELIRSSEEAHRTLEMKYNNSMQEAEADAKAINGRLETRLCEAMERTRQAEEAHDKTRGDLEVLQTLIPPLENKIQELNDFCSEQEEELEELRTMRRTFLQGLGFATQHPLAIRSATRASDDAIEPTPRVRREHRRRKSAVHTLQDVPRVTGSTQGISSTTMESIANASFASSDSYSSQNGSTPKRRKPGPSSKLPVIQTPRTQKPVFPTRSVSKKLSPSKRTALRQLSPNRRHTTVGFAVPETEEEDAYCTRSVRKRRGSLQGIEEADFDMDDFLAGTPLTPGNFTTGTGRILDDTDVTTTEL</sequence>
<accession>A0A6A6ZR41</accession>
<evidence type="ECO:0000313" key="3">
    <source>
        <dbReference type="EMBL" id="KAF2823298.1"/>
    </source>
</evidence>
<feature type="compositionally biased region" description="Polar residues" evidence="2">
    <location>
        <begin position="985"/>
        <end position="1004"/>
    </location>
</feature>
<dbReference type="OrthoDB" id="5332870at2759"/>
<evidence type="ECO:0000256" key="1">
    <source>
        <dbReference type="SAM" id="Coils"/>
    </source>
</evidence>
<dbReference type="AlphaFoldDB" id="A0A6A6ZR41"/>
<organism evidence="3 4">
    <name type="scientific">Ophiobolus disseminans</name>
    <dbReference type="NCBI Taxonomy" id="1469910"/>
    <lineage>
        <taxon>Eukaryota</taxon>
        <taxon>Fungi</taxon>
        <taxon>Dikarya</taxon>
        <taxon>Ascomycota</taxon>
        <taxon>Pezizomycotina</taxon>
        <taxon>Dothideomycetes</taxon>
        <taxon>Pleosporomycetidae</taxon>
        <taxon>Pleosporales</taxon>
        <taxon>Pleosporineae</taxon>
        <taxon>Phaeosphaeriaceae</taxon>
        <taxon>Ophiobolus</taxon>
    </lineage>
</organism>
<keyword evidence="4" id="KW-1185">Reference proteome</keyword>
<evidence type="ECO:0000313" key="4">
    <source>
        <dbReference type="Proteomes" id="UP000799424"/>
    </source>
</evidence>
<evidence type="ECO:0000256" key="2">
    <source>
        <dbReference type="SAM" id="MobiDB-lite"/>
    </source>
</evidence>
<proteinExistence type="predicted"/>